<proteinExistence type="predicted"/>
<accession>U5N9M1</accession>
<dbReference type="OrthoDB" id="10018995at2"/>
<dbReference type="HOGENOM" id="CLU_1155501_0_0_4"/>
<evidence type="ECO:0000313" key="1">
    <source>
        <dbReference type="EMBL" id="AGX86938.1"/>
    </source>
</evidence>
<gene>
    <name evidence="1" type="ORF">Cenrod_0833</name>
</gene>
<dbReference type="AlphaFoldDB" id="U5N9M1"/>
<name>U5N9M1_9BURK</name>
<evidence type="ECO:0000313" key="2">
    <source>
        <dbReference type="Proteomes" id="UP000017184"/>
    </source>
</evidence>
<dbReference type="KEGG" id="cbx:Cenrod_0833"/>
<reference evidence="1 2" key="1">
    <citation type="journal article" date="2013" name="Genome Biol.">
        <title>Genomic analysis reveals key aspects of prokaryotic symbiosis in the phototrophic consortium "Chlorochromatium aggregatum".</title>
        <authorList>
            <person name="Liu Z."/>
            <person name="Muller J."/>
            <person name="Li T."/>
            <person name="Alvey R.M."/>
            <person name="Vogl K."/>
            <person name="Frigaard N.U."/>
            <person name="Rockwell N.C."/>
            <person name="Boyd E.S."/>
            <person name="Tomsho L.P."/>
            <person name="Schuster S.C."/>
            <person name="Henke P."/>
            <person name="Rohde M."/>
            <person name="Overmann J."/>
            <person name="Bryant D.A."/>
        </authorList>
    </citation>
    <scope>NUCLEOTIDE SEQUENCE [LARGE SCALE GENOMIC DNA]</scope>
    <source>
        <strain evidence="1">CR</strain>
    </source>
</reference>
<keyword evidence="2" id="KW-1185">Reference proteome</keyword>
<sequence>MFREICLVCPNDKHYRKWLKDNNFISDPKRIPCPFAHEYHLQLYKLENIIRSIIKLHLEECPNRILQWNNRNKYGRYRIHYRELDYVYAPDQTPRLFIEIKHRETTTTGKDGIAQIKKSLFIAQHAWQNVSGVCINVMMADILGIETDIIPDFIPLTEIPTVLASESQPHDEIHVLWLDSKEVATFAIEHGLLTKEEVDDLPRLHKLARNPTKYLNTEFE</sequence>
<organism evidence="1 2">
    <name type="scientific">Candidatus Symbiobacter mobilis CR</name>
    <dbReference type="NCBI Taxonomy" id="946483"/>
    <lineage>
        <taxon>Bacteria</taxon>
        <taxon>Pseudomonadati</taxon>
        <taxon>Pseudomonadota</taxon>
        <taxon>Betaproteobacteria</taxon>
        <taxon>Burkholderiales</taxon>
        <taxon>Comamonadaceae</taxon>
    </lineage>
</organism>
<dbReference type="RefSeq" id="WP_022771758.1">
    <property type="nucleotide sequence ID" value="NC_022576.1"/>
</dbReference>
<dbReference type="STRING" id="946483.Cenrod_0833"/>
<dbReference type="EMBL" id="CP004885">
    <property type="protein sequence ID" value="AGX86938.1"/>
    <property type="molecule type" value="Genomic_DNA"/>
</dbReference>
<dbReference type="Proteomes" id="UP000017184">
    <property type="component" value="Chromosome"/>
</dbReference>
<dbReference type="eggNOG" id="ENOG502ZNDC">
    <property type="taxonomic scope" value="Bacteria"/>
</dbReference>
<protein>
    <submittedName>
        <fullName evidence="1">Uncharacterized protein</fullName>
    </submittedName>
</protein>